<gene>
    <name evidence="1" type="ORF">SteCoe_28458</name>
</gene>
<proteinExistence type="predicted"/>
<dbReference type="Proteomes" id="UP000187209">
    <property type="component" value="Unassembled WGS sequence"/>
</dbReference>
<organism evidence="1 2">
    <name type="scientific">Stentor coeruleus</name>
    <dbReference type="NCBI Taxonomy" id="5963"/>
    <lineage>
        <taxon>Eukaryota</taxon>
        <taxon>Sar</taxon>
        <taxon>Alveolata</taxon>
        <taxon>Ciliophora</taxon>
        <taxon>Postciliodesmatophora</taxon>
        <taxon>Heterotrichea</taxon>
        <taxon>Heterotrichida</taxon>
        <taxon>Stentoridae</taxon>
        <taxon>Stentor</taxon>
    </lineage>
</organism>
<name>A0A1R2B864_9CILI</name>
<accession>A0A1R2B864</accession>
<keyword evidence="2" id="KW-1185">Reference proteome</keyword>
<evidence type="ECO:0000313" key="2">
    <source>
        <dbReference type="Proteomes" id="UP000187209"/>
    </source>
</evidence>
<reference evidence="1 2" key="1">
    <citation type="submission" date="2016-11" db="EMBL/GenBank/DDBJ databases">
        <title>The macronuclear genome of Stentor coeruleus: a giant cell with tiny introns.</title>
        <authorList>
            <person name="Slabodnick M."/>
            <person name="Ruby J.G."/>
            <person name="Reiff S.B."/>
            <person name="Swart E.C."/>
            <person name="Gosai S."/>
            <person name="Prabakaran S."/>
            <person name="Witkowska E."/>
            <person name="Larue G.E."/>
            <person name="Fisher S."/>
            <person name="Freeman R.M."/>
            <person name="Gunawardena J."/>
            <person name="Chu W."/>
            <person name="Stover N.A."/>
            <person name="Gregory B.D."/>
            <person name="Nowacki M."/>
            <person name="Derisi J."/>
            <person name="Roy S.W."/>
            <person name="Marshall W.F."/>
            <person name="Sood P."/>
        </authorList>
    </citation>
    <scope>NUCLEOTIDE SEQUENCE [LARGE SCALE GENOMIC DNA]</scope>
    <source>
        <strain evidence="1">WM001</strain>
    </source>
</reference>
<protein>
    <submittedName>
        <fullName evidence="1">Uncharacterized protein</fullName>
    </submittedName>
</protein>
<sequence length="280" mass="32555">MTDRNFFVVNEEYTSEDNQDKNAPFKVFSNIKETGQDLEITSIKASSSMIERASDLSPRYDGTMKVFDRLIADTNRRTDREMKIKQFKQICELKSVRSYVENEEVYERLLKDTEQRRERDELREHFRQQCLEKQANQFASSKKFSNEQTSQLLVRLMNSPKKSIEKQYSYIKEQDLTQIYDINNLKPSKQGPKTPKATLENKPKTFIETNSPKTCGKSNTISYESFAERVEIERCYGKPGEPLGTGCKKCLEKTNSDLSLKTYSSTRSYPSISSVNKQKK</sequence>
<dbReference type="AlphaFoldDB" id="A0A1R2B864"/>
<comment type="caution">
    <text evidence="1">The sequence shown here is derived from an EMBL/GenBank/DDBJ whole genome shotgun (WGS) entry which is preliminary data.</text>
</comment>
<dbReference type="EMBL" id="MPUH01000858">
    <property type="protein sequence ID" value="OMJ72974.1"/>
    <property type="molecule type" value="Genomic_DNA"/>
</dbReference>
<evidence type="ECO:0000313" key="1">
    <source>
        <dbReference type="EMBL" id="OMJ72974.1"/>
    </source>
</evidence>